<organism evidence="2 3">
    <name type="scientific">Menidia menidia</name>
    <name type="common">Atlantic silverside</name>
    <dbReference type="NCBI Taxonomy" id="238744"/>
    <lineage>
        <taxon>Eukaryota</taxon>
        <taxon>Metazoa</taxon>
        <taxon>Chordata</taxon>
        <taxon>Craniata</taxon>
        <taxon>Vertebrata</taxon>
        <taxon>Euteleostomi</taxon>
        <taxon>Actinopterygii</taxon>
        <taxon>Neopterygii</taxon>
        <taxon>Teleostei</taxon>
        <taxon>Neoteleostei</taxon>
        <taxon>Acanthomorphata</taxon>
        <taxon>Ovalentaria</taxon>
        <taxon>Atherinomorphae</taxon>
        <taxon>Atheriniformes</taxon>
        <taxon>Atherinopsidae</taxon>
        <taxon>Menidiinae</taxon>
        <taxon>Menidia</taxon>
    </lineage>
</organism>
<feature type="region of interest" description="Disordered" evidence="1">
    <location>
        <begin position="208"/>
        <end position="256"/>
    </location>
</feature>
<dbReference type="InterPro" id="IPR033773">
    <property type="entry name" value="CBX7_C"/>
</dbReference>
<dbReference type="Gene3D" id="2.40.50.40">
    <property type="match status" value="1"/>
</dbReference>
<keyword evidence="3" id="KW-1185">Reference proteome</keyword>
<dbReference type="GO" id="GO:0035102">
    <property type="term" value="C:PRC1 complex"/>
    <property type="evidence" value="ECO:0007669"/>
    <property type="project" value="InterPro"/>
</dbReference>
<dbReference type="InterPro" id="IPR043000">
    <property type="entry name" value="CBX7"/>
</dbReference>
<dbReference type="OrthoDB" id="1918685at2759"/>
<sequence>MVYGRRSGGCYAVDIGYASARRGARGCARSGGFGAKLLRNACRVTPSLLLESGDATFGVTGSSMRWSHRCLFGGFGTRDVCYCRVGSFLESVASLLHVALSPPSLRRVTWNTYLNGKDGPQSEYSTWEPEDNILDPRLVLAYEENQEKLRALAYRRKGLRPRRLLLRNVFAMDLRSAHKVMDKPPPRLRLSLTRSMSTDVEQVLRRPALRRSRQRGAKGRLTASKLLRPLRKKEQPLDEEWATSEEDKPESEGIAEERCDDGSYGWFLADVWPPGPDARRSGGLRHAPFSPKGQSECSSLPSLEQQDLDIEVEEKVDGCLIAVAAETWDDDESDGGPEAVAVEKCPNQTSACEQLRAGGWAPEARPGHAVPAGDRSVWGGGESLRAESQRSNTASVIVRVQGGVRASGAVCPPSEPAEERGDNQRVSVTSGGAPAAPDAADRPEKVIVTHVTLNSLTVTFKEAPVAKGFFKGY</sequence>
<dbReference type="AlphaFoldDB" id="A0A8S4AZU8"/>
<dbReference type="EMBL" id="CAJRST010008890">
    <property type="protein sequence ID" value="CAG5897505.1"/>
    <property type="molecule type" value="Genomic_DNA"/>
</dbReference>
<gene>
    <name evidence="2" type="ORF">MMEN_LOCUS8556</name>
</gene>
<feature type="compositionally biased region" description="Basic residues" evidence="1">
    <location>
        <begin position="208"/>
        <end position="218"/>
    </location>
</feature>
<comment type="caution">
    <text evidence="2">The sequence shown here is derived from an EMBL/GenBank/DDBJ whole genome shotgun (WGS) entry which is preliminary data.</text>
</comment>
<evidence type="ECO:0000313" key="2">
    <source>
        <dbReference type="EMBL" id="CAG5897505.1"/>
    </source>
</evidence>
<dbReference type="Pfam" id="PF17218">
    <property type="entry name" value="CBX7_C"/>
    <property type="match status" value="1"/>
</dbReference>
<proteinExistence type="predicted"/>
<evidence type="ECO:0000313" key="3">
    <source>
        <dbReference type="Proteomes" id="UP000677803"/>
    </source>
</evidence>
<accession>A0A8S4AZU8</accession>
<reference evidence="2" key="1">
    <citation type="submission" date="2021-05" db="EMBL/GenBank/DDBJ databases">
        <authorList>
            <person name="Tigano A."/>
        </authorList>
    </citation>
    <scope>NUCLEOTIDE SEQUENCE</scope>
</reference>
<evidence type="ECO:0000256" key="1">
    <source>
        <dbReference type="SAM" id="MobiDB-lite"/>
    </source>
</evidence>
<dbReference type="PANTHER" id="PTHR47277:SF1">
    <property type="entry name" value="CHROMOBOX PROTEIN HOMOLOG 7"/>
    <property type="match status" value="1"/>
</dbReference>
<feature type="compositionally biased region" description="Polar residues" evidence="1">
    <location>
        <begin position="292"/>
        <end position="302"/>
    </location>
</feature>
<feature type="region of interest" description="Disordered" evidence="1">
    <location>
        <begin position="278"/>
        <end position="302"/>
    </location>
</feature>
<feature type="region of interest" description="Disordered" evidence="1">
    <location>
        <begin position="409"/>
        <end position="441"/>
    </location>
</feature>
<protein>
    <submittedName>
        <fullName evidence="2">(Atlantic silverside) hypothetical protein</fullName>
    </submittedName>
</protein>
<dbReference type="Proteomes" id="UP000677803">
    <property type="component" value="Unassembled WGS sequence"/>
</dbReference>
<feature type="compositionally biased region" description="Acidic residues" evidence="1">
    <location>
        <begin position="237"/>
        <end position="249"/>
    </location>
</feature>
<dbReference type="GO" id="GO:0000122">
    <property type="term" value="P:negative regulation of transcription by RNA polymerase II"/>
    <property type="evidence" value="ECO:0007669"/>
    <property type="project" value="TreeGrafter"/>
</dbReference>
<dbReference type="PANTHER" id="PTHR47277">
    <property type="entry name" value="CHROMOBOX PROTEIN HOMOLOG 7"/>
    <property type="match status" value="1"/>
</dbReference>
<name>A0A8S4AZU8_9TELE</name>